<accession>A0A2N9JGQ2</accession>
<evidence type="ECO:0000313" key="3">
    <source>
        <dbReference type="Proteomes" id="UP000238164"/>
    </source>
</evidence>
<organism evidence="2 3">
    <name type="scientific">Micropruina glycogenica</name>
    <dbReference type="NCBI Taxonomy" id="75385"/>
    <lineage>
        <taxon>Bacteria</taxon>
        <taxon>Bacillati</taxon>
        <taxon>Actinomycetota</taxon>
        <taxon>Actinomycetes</taxon>
        <taxon>Propionibacteriales</taxon>
        <taxon>Nocardioidaceae</taxon>
        <taxon>Micropruina</taxon>
    </lineage>
</organism>
<feature type="transmembrane region" description="Helical" evidence="1">
    <location>
        <begin position="500"/>
        <end position="519"/>
    </location>
</feature>
<feature type="transmembrane region" description="Helical" evidence="1">
    <location>
        <begin position="35"/>
        <end position="61"/>
    </location>
</feature>
<dbReference type="OrthoDB" id="3734639at2"/>
<feature type="transmembrane region" description="Helical" evidence="1">
    <location>
        <begin position="379"/>
        <end position="398"/>
    </location>
</feature>
<dbReference type="EMBL" id="LT985188">
    <property type="protein sequence ID" value="SPD86566.1"/>
    <property type="molecule type" value="Genomic_DNA"/>
</dbReference>
<dbReference type="Proteomes" id="UP000238164">
    <property type="component" value="Chromosome 1"/>
</dbReference>
<feature type="transmembrane region" description="Helical" evidence="1">
    <location>
        <begin position="352"/>
        <end position="372"/>
    </location>
</feature>
<feature type="transmembrane region" description="Helical" evidence="1">
    <location>
        <begin position="108"/>
        <end position="125"/>
    </location>
</feature>
<protein>
    <submittedName>
        <fullName evidence="2">Uncharacterized protein</fullName>
    </submittedName>
</protein>
<feature type="transmembrane region" description="Helical" evidence="1">
    <location>
        <begin position="264"/>
        <end position="286"/>
    </location>
</feature>
<dbReference type="RefSeq" id="WP_105185508.1">
    <property type="nucleotide sequence ID" value="NZ_BAAAGO010000007.1"/>
</dbReference>
<evidence type="ECO:0000256" key="1">
    <source>
        <dbReference type="SAM" id="Phobius"/>
    </source>
</evidence>
<feature type="transmembrane region" description="Helical" evidence="1">
    <location>
        <begin position="155"/>
        <end position="175"/>
    </location>
</feature>
<dbReference type="AlphaFoldDB" id="A0A2N9JGQ2"/>
<keyword evidence="1" id="KW-1133">Transmembrane helix</keyword>
<feature type="transmembrane region" description="Helical" evidence="1">
    <location>
        <begin position="539"/>
        <end position="558"/>
    </location>
</feature>
<dbReference type="KEGG" id="mgg:MPLG2_1530"/>
<feature type="transmembrane region" description="Helical" evidence="1">
    <location>
        <begin position="437"/>
        <end position="456"/>
    </location>
</feature>
<reference evidence="2 3" key="1">
    <citation type="submission" date="2018-02" db="EMBL/GenBank/DDBJ databases">
        <authorList>
            <person name="Cohen D.B."/>
            <person name="Kent A.D."/>
        </authorList>
    </citation>
    <scope>NUCLEOTIDE SEQUENCE [LARGE SCALE GENOMIC DNA]</scope>
    <source>
        <strain evidence="2">1</strain>
    </source>
</reference>
<sequence length="565" mass="58797">MKTLAAFGRVLRDLVLLTIVAPVREGRPRTAGWPAGLRALLVLSLAVYAALTLAVVFAAPLRAVDRLIVLSRGGLVPETGAMLLIGANVFALALLLTAALHLSWWAKLLAWLLVTSVVLYFTLGASVDPPTLLWSGGGLLVLLIMIVVRWRRRYAWWEFVAVAAALAAALFGPTLTSETQRGVNVDFRGIALEGTLQAMTSMAMPALFVAGAALAQIAVSASFAGVSSSVRELPRPVIVGLAWLVPLAAVVTVVFALGDAENSPLGWVGAVGVLLVIGALATAATAAAGRPPAWSDLDEDSTALNYLVALCSVALALVGLATIPLQAVVPLLHVEALQSLLDGYNFIARQDATTSILRMLVGGVGFVLALPLARRGRPWPAMFLAAVFALAGLALVRLLSRTGIGAPVAQVAGVLTVALLVIGGWLLATSRLSRQGAVALTCGLVLCLVYPHRAILDDPVSAALGFTGMGAVLFGLIWRLLTEGEITRGDSPRWPMPARVMLYCASALLAVTSTAYVALTRQSGGDTDISIFTDAGDSLLGTPLFITAVLGCIGIAVARQAGQPR</sequence>
<feature type="transmembrane region" description="Helical" evidence="1">
    <location>
        <begin position="81"/>
        <end position="101"/>
    </location>
</feature>
<gene>
    <name evidence="2" type="ORF">MPLG2_1530</name>
</gene>
<keyword evidence="3" id="KW-1185">Reference proteome</keyword>
<feature type="transmembrane region" description="Helical" evidence="1">
    <location>
        <begin position="307"/>
        <end position="332"/>
    </location>
</feature>
<name>A0A2N9JGQ2_9ACTN</name>
<feature type="transmembrane region" description="Helical" evidence="1">
    <location>
        <begin position="462"/>
        <end position="480"/>
    </location>
</feature>
<proteinExistence type="predicted"/>
<evidence type="ECO:0000313" key="2">
    <source>
        <dbReference type="EMBL" id="SPD86566.1"/>
    </source>
</evidence>
<feature type="transmembrane region" description="Helical" evidence="1">
    <location>
        <begin position="404"/>
        <end position="428"/>
    </location>
</feature>
<feature type="transmembrane region" description="Helical" evidence="1">
    <location>
        <begin position="202"/>
        <end position="226"/>
    </location>
</feature>
<feature type="transmembrane region" description="Helical" evidence="1">
    <location>
        <begin position="131"/>
        <end position="148"/>
    </location>
</feature>
<feature type="transmembrane region" description="Helical" evidence="1">
    <location>
        <begin position="238"/>
        <end position="258"/>
    </location>
</feature>
<keyword evidence="1" id="KW-0812">Transmembrane</keyword>
<keyword evidence="1" id="KW-0472">Membrane</keyword>